<sequence>MQVVLGLIGDVLGWLLVAGIAAVSAWAARLVVRAANRAPGRNALIRLHEAGAVAIAVRGVITGPSTVRGPLTGAPGALATTSVTAADQPHPLWQWTSAGDIQVRYDQEIRTRRKQVTHRPGTLAVRADRIVVDVPVGHVTRFPIDIAMLDRLSAVGLPAAVRARIEADPGRFTVAEHLLSPGDVIHLATEPTPNPSPDPRFHLSAGAQGFVAAGLGIVTWLLVPVVLFGLLCAASIAYVLISGG</sequence>
<keyword evidence="1" id="KW-0472">Membrane</keyword>
<keyword evidence="1" id="KW-1133">Transmembrane helix</keyword>
<proteinExistence type="predicted"/>
<keyword evidence="1" id="KW-0812">Transmembrane</keyword>
<reference evidence="2" key="1">
    <citation type="submission" date="2021-01" db="EMBL/GenBank/DDBJ databases">
        <title>Whole genome shotgun sequence of Virgisporangium aurantiacum NBRC 16421.</title>
        <authorList>
            <person name="Komaki H."/>
            <person name="Tamura T."/>
        </authorList>
    </citation>
    <scope>NUCLEOTIDE SEQUENCE</scope>
    <source>
        <strain evidence="2">NBRC 16421</strain>
    </source>
</reference>
<protein>
    <submittedName>
        <fullName evidence="2">Uncharacterized protein</fullName>
    </submittedName>
</protein>
<dbReference type="Proteomes" id="UP000612585">
    <property type="component" value="Unassembled WGS sequence"/>
</dbReference>
<name>A0A8J3Z2V3_9ACTN</name>
<dbReference type="EMBL" id="BOPG01000012">
    <property type="protein sequence ID" value="GIJ54285.1"/>
    <property type="molecule type" value="Genomic_DNA"/>
</dbReference>
<gene>
    <name evidence="2" type="ORF">Vau01_018010</name>
</gene>
<evidence type="ECO:0000256" key="1">
    <source>
        <dbReference type="SAM" id="Phobius"/>
    </source>
</evidence>
<evidence type="ECO:0000313" key="2">
    <source>
        <dbReference type="EMBL" id="GIJ54285.1"/>
    </source>
</evidence>
<dbReference type="AlphaFoldDB" id="A0A8J3Z2V3"/>
<evidence type="ECO:0000313" key="3">
    <source>
        <dbReference type="Proteomes" id="UP000612585"/>
    </source>
</evidence>
<organism evidence="2 3">
    <name type="scientific">Virgisporangium aurantiacum</name>
    <dbReference type="NCBI Taxonomy" id="175570"/>
    <lineage>
        <taxon>Bacteria</taxon>
        <taxon>Bacillati</taxon>
        <taxon>Actinomycetota</taxon>
        <taxon>Actinomycetes</taxon>
        <taxon>Micromonosporales</taxon>
        <taxon>Micromonosporaceae</taxon>
        <taxon>Virgisporangium</taxon>
    </lineage>
</organism>
<feature type="transmembrane region" description="Helical" evidence="1">
    <location>
        <begin position="12"/>
        <end position="32"/>
    </location>
</feature>
<comment type="caution">
    <text evidence="2">The sequence shown here is derived from an EMBL/GenBank/DDBJ whole genome shotgun (WGS) entry which is preliminary data.</text>
</comment>
<keyword evidence="3" id="KW-1185">Reference proteome</keyword>
<feature type="transmembrane region" description="Helical" evidence="1">
    <location>
        <begin position="210"/>
        <end position="241"/>
    </location>
</feature>
<accession>A0A8J3Z2V3</accession>